<evidence type="ECO:0000313" key="2">
    <source>
        <dbReference type="Proteomes" id="UP001271769"/>
    </source>
</evidence>
<evidence type="ECO:0000313" key="1">
    <source>
        <dbReference type="EMBL" id="MDY0870489.1"/>
    </source>
</evidence>
<dbReference type="RefSeq" id="WP_320498737.1">
    <property type="nucleotide sequence ID" value="NZ_JAXCLX010000001.1"/>
</dbReference>
<dbReference type="InterPro" id="IPR007709">
    <property type="entry name" value="N-FG_amidohydro"/>
</dbReference>
<sequence>MQRKTYLPGVLVHYEPAPGVALAPVVFDSPHSGYDYPGDFGHVVPRDMLRRAEDAFVDDLYADAPAAGAAFLKALFPRAYIDPNRHEDEIDTDMLAEPWPRPVRASEKAEMGLGLIRRLIKGRVHIYDRPLTVDEIMARIESYHRPYHDELASMIEERLGAYGSVWHVNCHSMRTTGRHQGKPIPRDDFVLGDREGESCDPAFTEFVAERLRAMGYSVQINHPFKGAELVARFGRPLSGSHSLQIEVNRGLYMDEDRIEKHDGFAALKANIDRLISDVCTFAKEQIGAK</sequence>
<organism evidence="1 2">
    <name type="scientific">Dongia rigui</name>
    <dbReference type="NCBI Taxonomy" id="940149"/>
    <lineage>
        <taxon>Bacteria</taxon>
        <taxon>Pseudomonadati</taxon>
        <taxon>Pseudomonadota</taxon>
        <taxon>Alphaproteobacteria</taxon>
        <taxon>Rhodospirillales</taxon>
        <taxon>Dongiaceae</taxon>
        <taxon>Dongia</taxon>
    </lineage>
</organism>
<keyword evidence="2" id="KW-1185">Reference proteome</keyword>
<proteinExistence type="predicted"/>
<accession>A0ABU5DSZ8</accession>
<dbReference type="Gene3D" id="3.40.630.40">
    <property type="entry name" value="Zn-dependent exopeptidases"/>
    <property type="match status" value="1"/>
</dbReference>
<dbReference type="Pfam" id="PF05013">
    <property type="entry name" value="FGase"/>
    <property type="match status" value="1"/>
</dbReference>
<dbReference type="Proteomes" id="UP001271769">
    <property type="component" value="Unassembled WGS sequence"/>
</dbReference>
<name>A0ABU5DSZ8_9PROT</name>
<comment type="caution">
    <text evidence="1">The sequence shown here is derived from an EMBL/GenBank/DDBJ whole genome shotgun (WGS) entry which is preliminary data.</text>
</comment>
<reference evidence="1 2" key="1">
    <citation type="journal article" date="2013" name="Antonie Van Leeuwenhoek">
        <title>Dongia rigui sp. nov., isolated from freshwater of a large wetland in Korea.</title>
        <authorList>
            <person name="Baik K.S."/>
            <person name="Hwang Y.M."/>
            <person name="Choi J.S."/>
            <person name="Kwon J."/>
            <person name="Seong C.N."/>
        </authorList>
    </citation>
    <scope>NUCLEOTIDE SEQUENCE [LARGE SCALE GENOMIC DNA]</scope>
    <source>
        <strain evidence="1 2">04SU4-P</strain>
    </source>
</reference>
<dbReference type="SUPFAM" id="SSF53187">
    <property type="entry name" value="Zn-dependent exopeptidases"/>
    <property type="match status" value="1"/>
</dbReference>
<dbReference type="EMBL" id="JAXCLX010000001">
    <property type="protein sequence ID" value="MDY0870489.1"/>
    <property type="molecule type" value="Genomic_DNA"/>
</dbReference>
<protein>
    <submittedName>
        <fullName evidence="1">N-formylglutamate amidohydrolase</fullName>
    </submittedName>
</protein>
<gene>
    <name evidence="1" type="ORF">SMD31_01075</name>
</gene>